<feature type="transmembrane region" description="Helical" evidence="6">
    <location>
        <begin position="252"/>
        <end position="271"/>
    </location>
</feature>
<evidence type="ECO:0000259" key="7">
    <source>
        <dbReference type="PROSITE" id="PS50850"/>
    </source>
</evidence>
<dbReference type="PANTHER" id="PTHR43124">
    <property type="entry name" value="PURINE EFFLUX PUMP PBUE"/>
    <property type="match status" value="1"/>
</dbReference>
<organism evidence="8 9">
    <name type="scientific">Diaminobutyricimonas aerilata</name>
    <dbReference type="NCBI Taxonomy" id="1162967"/>
    <lineage>
        <taxon>Bacteria</taxon>
        <taxon>Bacillati</taxon>
        <taxon>Actinomycetota</taxon>
        <taxon>Actinomycetes</taxon>
        <taxon>Micrococcales</taxon>
        <taxon>Microbacteriaceae</taxon>
        <taxon>Diaminobutyricimonas</taxon>
    </lineage>
</organism>
<feature type="transmembrane region" description="Helical" evidence="6">
    <location>
        <begin position="137"/>
        <end position="155"/>
    </location>
</feature>
<dbReference type="Proteomes" id="UP000228758">
    <property type="component" value="Unassembled WGS sequence"/>
</dbReference>
<dbReference type="SUPFAM" id="SSF103473">
    <property type="entry name" value="MFS general substrate transporter"/>
    <property type="match status" value="1"/>
</dbReference>
<dbReference type="Pfam" id="PF07690">
    <property type="entry name" value="MFS_1"/>
    <property type="match status" value="1"/>
</dbReference>
<evidence type="ECO:0000313" key="8">
    <source>
        <dbReference type="EMBL" id="PJJ73102.1"/>
    </source>
</evidence>
<comment type="subcellular location">
    <subcellularLocation>
        <location evidence="1">Cell membrane</location>
        <topology evidence="1">Multi-pass membrane protein</topology>
    </subcellularLocation>
</comment>
<dbReference type="CDD" id="cd17324">
    <property type="entry name" value="MFS_NepI_like"/>
    <property type="match status" value="1"/>
</dbReference>
<dbReference type="InterPro" id="IPR011701">
    <property type="entry name" value="MFS"/>
</dbReference>
<evidence type="ECO:0000256" key="1">
    <source>
        <dbReference type="ARBA" id="ARBA00004651"/>
    </source>
</evidence>
<dbReference type="GO" id="GO:0022857">
    <property type="term" value="F:transmembrane transporter activity"/>
    <property type="evidence" value="ECO:0007669"/>
    <property type="project" value="InterPro"/>
</dbReference>
<evidence type="ECO:0000256" key="3">
    <source>
        <dbReference type="ARBA" id="ARBA00022692"/>
    </source>
</evidence>
<keyword evidence="5 6" id="KW-0472">Membrane</keyword>
<dbReference type="PANTHER" id="PTHR43124:SF3">
    <property type="entry name" value="CHLORAMPHENICOL EFFLUX PUMP RV0191"/>
    <property type="match status" value="1"/>
</dbReference>
<dbReference type="RefSeq" id="WP_100365228.1">
    <property type="nucleotide sequence ID" value="NZ_PGFF01000001.1"/>
</dbReference>
<feature type="transmembrane region" description="Helical" evidence="6">
    <location>
        <begin position="304"/>
        <end position="324"/>
    </location>
</feature>
<feature type="transmembrane region" description="Helical" evidence="6">
    <location>
        <begin position="278"/>
        <end position="298"/>
    </location>
</feature>
<keyword evidence="4 6" id="KW-1133">Transmembrane helix</keyword>
<name>A0A2M9CMH4_9MICO</name>
<feature type="transmembrane region" description="Helical" evidence="6">
    <location>
        <begin position="78"/>
        <end position="98"/>
    </location>
</feature>
<keyword evidence="2" id="KW-1003">Cell membrane</keyword>
<proteinExistence type="predicted"/>
<dbReference type="OrthoDB" id="2810795at2"/>
<sequence length="405" mass="41986">MSAVSVSTFPLFRLLVLTGAIFVSVSSEFLPTGLLPDMARDLDVSESKVGLLVTIFAGTVVVSTAPLTIITQRLSRKWLMVLLLAVFALGNVLAALAPTYELLVVARVIGGLAHGLFWAVTGPYAAHLVPRHQLARAVAVTNSGGTIAFVLGVPLGTALGHALGWRLAFLVMGAVVVVFMLLVIAFLPPVQHLHQPATGEITLPGRKDPTVPAVIIVCVSVLFIMTGQNVFYTYIAPWLIREGGFPEDAVSGLLFVYGAAGAVGLVLAGALGDRYPRATAYGLIAGVTVAVATLSLGAGSPGVVIAGLVAWSIAFGGLPSLFHARMLHSASPRIRDVASAWITTSFNIAIGGGAILGGSLLDAAGIDVLPWTLIGLVAAGLLFVALSDGARLRAQYHHVRRDGSA</sequence>
<reference evidence="8 9" key="1">
    <citation type="submission" date="2017-11" db="EMBL/GenBank/DDBJ databases">
        <title>Genomic Encyclopedia of Archaeal and Bacterial Type Strains, Phase II (KMG-II): From Individual Species to Whole Genera.</title>
        <authorList>
            <person name="Goeker M."/>
        </authorList>
    </citation>
    <scope>NUCLEOTIDE SEQUENCE [LARGE SCALE GENOMIC DNA]</scope>
    <source>
        <strain evidence="8 9">DSM 27393</strain>
    </source>
</reference>
<evidence type="ECO:0000256" key="6">
    <source>
        <dbReference type="SAM" id="Phobius"/>
    </source>
</evidence>
<evidence type="ECO:0000256" key="5">
    <source>
        <dbReference type="ARBA" id="ARBA00023136"/>
    </source>
</evidence>
<feature type="transmembrane region" description="Helical" evidence="6">
    <location>
        <begin position="167"/>
        <end position="190"/>
    </location>
</feature>
<keyword evidence="3 6" id="KW-0812">Transmembrane</keyword>
<comment type="caution">
    <text evidence="8">The sequence shown here is derived from an EMBL/GenBank/DDBJ whole genome shotgun (WGS) entry which is preliminary data.</text>
</comment>
<dbReference type="PROSITE" id="PS50850">
    <property type="entry name" value="MFS"/>
    <property type="match status" value="1"/>
</dbReference>
<dbReference type="Gene3D" id="1.20.1250.20">
    <property type="entry name" value="MFS general substrate transporter like domains"/>
    <property type="match status" value="1"/>
</dbReference>
<keyword evidence="9" id="KW-1185">Reference proteome</keyword>
<dbReference type="InterPro" id="IPR020846">
    <property type="entry name" value="MFS_dom"/>
</dbReference>
<evidence type="ECO:0000313" key="9">
    <source>
        <dbReference type="Proteomes" id="UP000228758"/>
    </source>
</evidence>
<feature type="domain" description="Major facilitator superfamily (MFS) profile" evidence="7">
    <location>
        <begin position="12"/>
        <end position="392"/>
    </location>
</feature>
<evidence type="ECO:0000256" key="2">
    <source>
        <dbReference type="ARBA" id="ARBA00022475"/>
    </source>
</evidence>
<gene>
    <name evidence="8" type="ORF">CLV46_2686</name>
</gene>
<feature type="transmembrane region" description="Helical" evidence="6">
    <location>
        <begin position="336"/>
        <end position="356"/>
    </location>
</feature>
<dbReference type="GO" id="GO:0005886">
    <property type="term" value="C:plasma membrane"/>
    <property type="evidence" value="ECO:0007669"/>
    <property type="project" value="UniProtKB-SubCell"/>
</dbReference>
<feature type="transmembrane region" description="Helical" evidence="6">
    <location>
        <begin position="104"/>
        <end position="125"/>
    </location>
</feature>
<dbReference type="InterPro" id="IPR036259">
    <property type="entry name" value="MFS_trans_sf"/>
</dbReference>
<accession>A0A2M9CMH4</accession>
<dbReference type="EMBL" id="PGFF01000001">
    <property type="protein sequence ID" value="PJJ73102.1"/>
    <property type="molecule type" value="Genomic_DNA"/>
</dbReference>
<feature type="transmembrane region" description="Helical" evidence="6">
    <location>
        <begin position="368"/>
        <end position="386"/>
    </location>
</feature>
<evidence type="ECO:0000256" key="4">
    <source>
        <dbReference type="ARBA" id="ARBA00022989"/>
    </source>
</evidence>
<feature type="transmembrane region" description="Helical" evidence="6">
    <location>
        <begin position="211"/>
        <end position="232"/>
    </location>
</feature>
<protein>
    <submittedName>
        <fullName evidence="8">Putative MFS family arabinose efflux permease</fullName>
    </submittedName>
</protein>
<feature type="transmembrane region" description="Helical" evidence="6">
    <location>
        <begin position="51"/>
        <end position="71"/>
    </location>
</feature>
<dbReference type="InterPro" id="IPR050189">
    <property type="entry name" value="MFS_Efflux_Transporters"/>
</dbReference>
<dbReference type="AlphaFoldDB" id="A0A2M9CMH4"/>